<feature type="signal peptide" evidence="1">
    <location>
        <begin position="1"/>
        <end position="25"/>
    </location>
</feature>
<evidence type="ECO:0000313" key="3">
    <source>
        <dbReference type="Proteomes" id="UP000284684"/>
    </source>
</evidence>
<sequence>MRYVHSLMLPLAAAGLLMLPVMSRAASVEPIDSSAVQVQQQQQNGITYLSGGIGEDESKAIQQTKGYNLHMTFSTGSENKYVPDVDLVIQSAPGKTVLTLSQAGPLVYVQLPAGKYTVVATRNGEVLRDTADVGNGAARNLVFHWKGNSNS</sequence>
<name>A0A423GV13_9PSED</name>
<accession>A0A423GV13</accession>
<evidence type="ECO:0000313" key="2">
    <source>
        <dbReference type="EMBL" id="RON01308.1"/>
    </source>
</evidence>
<protein>
    <recommendedName>
        <fullName evidence="4">Carboxypeptidase regulatory-like domain-containing protein</fullName>
    </recommendedName>
</protein>
<gene>
    <name evidence="2" type="ORF">BK658_09090</name>
</gene>
<organism evidence="2 3">
    <name type="scientific">Pseudomonas brassicacearum</name>
    <dbReference type="NCBI Taxonomy" id="930166"/>
    <lineage>
        <taxon>Bacteria</taxon>
        <taxon>Pseudomonadati</taxon>
        <taxon>Pseudomonadota</taxon>
        <taxon>Gammaproteobacteria</taxon>
        <taxon>Pseudomonadales</taxon>
        <taxon>Pseudomonadaceae</taxon>
        <taxon>Pseudomonas</taxon>
    </lineage>
</organism>
<dbReference type="AlphaFoldDB" id="A0A423GV13"/>
<dbReference type="RefSeq" id="WP_123582085.1">
    <property type="nucleotide sequence ID" value="NZ_MOBI01000009.1"/>
</dbReference>
<comment type="caution">
    <text evidence="2">The sequence shown here is derived from an EMBL/GenBank/DDBJ whole genome shotgun (WGS) entry which is preliminary data.</text>
</comment>
<dbReference type="Proteomes" id="UP000284684">
    <property type="component" value="Unassembled WGS sequence"/>
</dbReference>
<evidence type="ECO:0000256" key="1">
    <source>
        <dbReference type="SAM" id="SignalP"/>
    </source>
</evidence>
<proteinExistence type="predicted"/>
<dbReference type="EMBL" id="MOBI01000009">
    <property type="protein sequence ID" value="RON01308.1"/>
    <property type="molecule type" value="Genomic_DNA"/>
</dbReference>
<keyword evidence="1" id="KW-0732">Signal</keyword>
<reference evidence="2 3" key="1">
    <citation type="submission" date="2016-10" db="EMBL/GenBank/DDBJ databases">
        <title>Comparative genome analysis of multiple Pseudomonas spp. focuses on biocontrol and plant growth promoting traits.</title>
        <authorList>
            <person name="Tao X.-Y."/>
            <person name="Taylor C.G."/>
        </authorList>
    </citation>
    <scope>NUCLEOTIDE SEQUENCE [LARGE SCALE GENOMIC DNA]</scope>
    <source>
        <strain evidence="2 3">37D10</strain>
    </source>
</reference>
<evidence type="ECO:0008006" key="4">
    <source>
        <dbReference type="Google" id="ProtNLM"/>
    </source>
</evidence>
<feature type="chain" id="PRO_5019357302" description="Carboxypeptidase regulatory-like domain-containing protein" evidence="1">
    <location>
        <begin position="26"/>
        <end position="151"/>
    </location>
</feature>